<sequence length="231" mass="25252">MSTLSTPLFIEPSCSLPLPAFVPVSATSGPGGGGTHFPTQTISLDSEDTLTRLLPSSMPLIYIKWPKYLMGSRVRVFKNLEELGEHNQPLMSFLVTSPITPLGGIYADFIVPSNVAGVILLGDALDTTFDVFQLSWRRPTTESTCNSLVPTEYTLVGADKRIVFNQGEYSVGDNPEVYIETTRCKTSPDNAAWNWTVSCSARRTTPEQFNGVDNNEGTLLLDSVLEALNRV</sequence>
<accession>A0A6C0BZL6</accession>
<dbReference type="AlphaFoldDB" id="A0A6C0BZL6"/>
<proteinExistence type="predicted"/>
<reference evidence="1" key="1">
    <citation type="journal article" date="2020" name="Nature">
        <title>Giant virus diversity and host interactions through global metagenomics.</title>
        <authorList>
            <person name="Schulz F."/>
            <person name="Roux S."/>
            <person name="Paez-Espino D."/>
            <person name="Jungbluth S."/>
            <person name="Walsh D.A."/>
            <person name="Denef V.J."/>
            <person name="McMahon K.D."/>
            <person name="Konstantinidis K.T."/>
            <person name="Eloe-Fadrosh E.A."/>
            <person name="Kyrpides N.C."/>
            <person name="Woyke T."/>
        </authorList>
    </citation>
    <scope>NUCLEOTIDE SEQUENCE</scope>
    <source>
        <strain evidence="1">GVMAG-M-3300020182-33</strain>
    </source>
</reference>
<dbReference type="EMBL" id="MN739305">
    <property type="protein sequence ID" value="QHS97845.1"/>
    <property type="molecule type" value="Genomic_DNA"/>
</dbReference>
<protein>
    <submittedName>
        <fullName evidence="1">Uncharacterized protein</fullName>
    </submittedName>
</protein>
<evidence type="ECO:0000313" key="1">
    <source>
        <dbReference type="EMBL" id="QHS97845.1"/>
    </source>
</evidence>
<organism evidence="1">
    <name type="scientific">viral metagenome</name>
    <dbReference type="NCBI Taxonomy" id="1070528"/>
    <lineage>
        <taxon>unclassified sequences</taxon>
        <taxon>metagenomes</taxon>
        <taxon>organismal metagenomes</taxon>
    </lineage>
</organism>
<name>A0A6C0BZL6_9ZZZZ</name>